<protein>
    <submittedName>
        <fullName evidence="2">Uncharacterized protein</fullName>
    </submittedName>
</protein>
<feature type="compositionally biased region" description="Low complexity" evidence="1">
    <location>
        <begin position="551"/>
        <end position="563"/>
    </location>
</feature>
<feature type="region of interest" description="Disordered" evidence="1">
    <location>
        <begin position="518"/>
        <end position="576"/>
    </location>
</feature>
<sequence length="821" mass="96342">MLSQEALLIFQDEHKTLNIKKDIFIIIQVIIKYQNFARCQKETFYRNKIAIYREDLQPDKTQIETSLVRNHSFPNFLILFSNHKMKFLGKGQDSCIRVLFYLLLNYDGMEQYLKKQSVLAPLNSYTPVMNNFQDLSPIRTELIYYFQIISVRDFHDFYVDFYATFDKNKNFSLEPPEFKQLLEVAIDKCVGPKKFKVVTDIFLSEPSSYENQLNPKILGEMIENFRDLDKESKIDYLLLFPYILSFFLEYTYSEIKYRQGRLDLMRGTEIIKGKEVEIKNITSLVTILKEMGIDYLRDKRTNCLTYRDVENVLIKLKNIQKWITFDIIKQIINQLAKLMQVDPKTQNEGKPLKLHKIVNFLALKLCIHQNCLHISKQDKDKQKPPSAYLEVLVLWNTAMYGQIMKKQNFDSYFKQFLEKHYQNIESFTRIEALKVLEAFFKKKFQLIPKDLIKMILEQHSSFQNKRIIIQSPITKESLQDELYQMMCKDGYRKLQEYIRISYEGVNKSTNTDKIAQYKGQGKDFNDDPQINSPISSDRQLKTQQVADPKKQQQSKNNKNNESNSESESEQEVKPKQKLKRAVKVISSEQAFAQKVDQQKDVLKACLIMDSFLKRQNQMHQKNLQSKISNQGCETPSKQENITEIKLSQKDIQEFQGAPSEQNNTKGNTKVKETQQQKEQYINNNEDQKESSNMEEKHKLSPFLLVRPKIILKDIKRQSQSQSGDMFSVAGKNDKNVGPSNFKNAYYGNLNTQSDASKIMNWSASTKSQVFQLTDEDFKDDEGKFQVVIDDVQLQTQIQIQQTQGKNKRPKDRSTCYYCSIY</sequence>
<feature type="compositionally biased region" description="Polar residues" evidence="1">
    <location>
        <begin position="658"/>
        <end position="667"/>
    </location>
</feature>
<dbReference type="OrthoDB" id="300951at2759"/>
<dbReference type="OMA" id="ASKIMNW"/>
<evidence type="ECO:0000256" key="1">
    <source>
        <dbReference type="SAM" id="MobiDB-lite"/>
    </source>
</evidence>
<accession>A0A8S1VQQ8</accession>
<proteinExistence type="predicted"/>
<dbReference type="Proteomes" id="UP000683925">
    <property type="component" value="Unassembled WGS sequence"/>
</dbReference>
<feature type="compositionally biased region" description="Polar residues" evidence="1">
    <location>
        <begin position="528"/>
        <end position="545"/>
    </location>
</feature>
<reference evidence="2" key="1">
    <citation type="submission" date="2021-01" db="EMBL/GenBank/DDBJ databases">
        <authorList>
            <consortium name="Genoscope - CEA"/>
            <person name="William W."/>
        </authorList>
    </citation>
    <scope>NUCLEOTIDE SEQUENCE</scope>
</reference>
<name>A0A8S1VQQ8_PAROT</name>
<keyword evidence="3" id="KW-1185">Reference proteome</keyword>
<dbReference type="AlphaFoldDB" id="A0A8S1VQQ8"/>
<evidence type="ECO:0000313" key="2">
    <source>
        <dbReference type="EMBL" id="CAD8178415.1"/>
    </source>
</evidence>
<dbReference type="EMBL" id="CAJJDP010000070">
    <property type="protein sequence ID" value="CAD8178415.1"/>
    <property type="molecule type" value="Genomic_DNA"/>
</dbReference>
<feature type="region of interest" description="Disordered" evidence="1">
    <location>
        <begin position="655"/>
        <end position="675"/>
    </location>
</feature>
<organism evidence="2 3">
    <name type="scientific">Paramecium octaurelia</name>
    <dbReference type="NCBI Taxonomy" id="43137"/>
    <lineage>
        <taxon>Eukaryota</taxon>
        <taxon>Sar</taxon>
        <taxon>Alveolata</taxon>
        <taxon>Ciliophora</taxon>
        <taxon>Intramacronucleata</taxon>
        <taxon>Oligohymenophorea</taxon>
        <taxon>Peniculida</taxon>
        <taxon>Parameciidae</taxon>
        <taxon>Paramecium</taxon>
    </lineage>
</organism>
<gene>
    <name evidence="2" type="ORF">POCTA_138.1.T0710047</name>
</gene>
<evidence type="ECO:0000313" key="3">
    <source>
        <dbReference type="Proteomes" id="UP000683925"/>
    </source>
</evidence>
<comment type="caution">
    <text evidence="2">The sequence shown here is derived from an EMBL/GenBank/DDBJ whole genome shotgun (WGS) entry which is preliminary data.</text>
</comment>